<sequence length="1585" mass="175586">MANLENNYDNEKEQEQSPKEEVSIENARELVKDAVQNPVGTAKEFTEQAAKDVTNVKWWAKLLLILFWVGLALVATFFIIINLDSTKRWAANQALKVLNQDFKAKMSYQSVDVNYFGDVTIKGLKIQDEKGLDFIKARVFRANSNWIALATNQLQKNNHLSFDALQLTEADIKVVTYKGDSISNFIKYIGNFDSGKPSDPNKPPFQLDSRIELVNSKVSIINQNSEGDKGKWLLAKNVNLLAPKVKVNGPNVSAQINNLTFRTTRWGKEHFVDTFSTDLAMTKEYLSLKDLTLNTNHTLLQGDLKFNLNNGSWADFTDKVRWEMDLMRGSQISGYDISYFVTNWDNYKPVNISGRMTGPLNNFYLEDFVIGNTDVSIATRTMKLRNLLGGKFVIETNNLSTDFTYKGLKAMLPTFISQKMKNFADDFGRLRFTGAARIMPEQVYVPNGNLITGVGQARINNFYLDDYSTNLPKYRGFFDIKNLNTKVITKMPQVGLITGKINLQGQSFDVNQMIVRTKANISSIEIMDKTINNLYLDGLLNKKTYQGMIRVNDEQAAADVDGFIDFRTSKIMADVVANIKRLNLNYFTGKRGSQILSGLIDGKISMTNLNDLDLNANMKGLTFTANGKTYTIPNADLKVYFANGNRVVEVDAPGAVNGRIAGRYQLEDLAGMIQNGMQKVLVGPPPRKLYRGQSFNMEFDVKQALVNYFEPNLRIPTGARISGSYEGNSNNLVLNVDARSIIYQMTKTREITDADRALAAANPAYKIPDGARTTRDSAMVDNLILKINTANLDEQIFAKIDRVLYNQNVFKDVILTGKNENNQVLHLAANFLHGSPAEEIDGNLKAYAVNLNQTTNSAGDYVVRFEPTEVKLNNVVWQIDTSPELNHSITYRKRQGDFSIQNLRLYSDESSLLVRNALFKSAKDFSAEGEIQNLQLAKLMAMQTGGNDMDIHGVANGKFDIKMNKNNLEPLIDMNIDNISMNGKDMGSIVINAKNSSKSNVFDIDAKVISSEIIGNNNLHVTGTINNNTSKPTLDIKADMKDFDLAFTQEFVKGVFGNMRGKANGVLAITGPLNDIDYSGDIALKGFGMKLNFTGVDYSFEDTVIPLAKGRAILNNIKLKDGRDISSGTISGVIQFETLASMAVNLIMRADNLMVLNTQQKDYDLFWGRVYGEGNLYVSGPVSGLSIATDLNEPFKALNNSVFTFNAGSTSGVDEFKMLRFLKEDKSGTIVLEDRKEKGANMDLNFNLAVDRGTTVNVMLPEDVGSISVRGNANPLRFRMFRNGNLTMSGNYMVDSGTFVSQAILERTFQIARNSSIRWDGDAMTPDLAIKAHYMRAVTNAGAYLGDPNLPAVNVLLSVDITGTLNQPKVNLGVSAPDLSTQLKETLAAKMMNEDDKVIQFGSVLITNSFNVQNGGGFDLNLENAIENTGYNMLFKQLGAVFNTISNEVQVDINYLKGDDASNTGSRANASLTFALSPRVTVKTGLGVPLSKGAEVTQQNYLSGEGIVEYDWSKNNDKTRLVRVYSKPSNIGIVSGNAANSANQTFGVGVVYSKSFNTIFKRKKKKNTTDSTKIKADSARINSIK</sequence>
<evidence type="ECO:0008006" key="5">
    <source>
        <dbReference type="Google" id="ProtNLM"/>
    </source>
</evidence>
<proteinExistence type="predicted"/>
<keyword evidence="2" id="KW-0812">Transmembrane</keyword>
<feature type="transmembrane region" description="Helical" evidence="2">
    <location>
        <begin position="62"/>
        <end position="83"/>
    </location>
</feature>
<reference evidence="3 4" key="1">
    <citation type="submission" date="2017-06" db="EMBL/GenBank/DDBJ databases">
        <authorList>
            <consortium name="Pathogen Informatics"/>
        </authorList>
    </citation>
    <scope>NUCLEOTIDE SEQUENCE [LARGE SCALE GENOMIC DNA]</scope>
    <source>
        <strain evidence="3 4">NCTC13490</strain>
    </source>
</reference>
<accession>A0A239XX24</accession>
<gene>
    <name evidence="3" type="ORF">SAMEA4412677_02415</name>
</gene>
<dbReference type="Proteomes" id="UP000215196">
    <property type="component" value="Chromosome 1"/>
</dbReference>
<feature type="region of interest" description="Disordered" evidence="1">
    <location>
        <begin position="1"/>
        <end position="23"/>
    </location>
</feature>
<organism evidence="3 4">
    <name type="scientific">Chryseobacterium taklimakanense</name>
    <dbReference type="NCBI Taxonomy" id="536441"/>
    <lineage>
        <taxon>Bacteria</taxon>
        <taxon>Pseudomonadati</taxon>
        <taxon>Bacteroidota</taxon>
        <taxon>Flavobacteriia</taxon>
        <taxon>Flavobacteriales</taxon>
        <taxon>Weeksellaceae</taxon>
        <taxon>Chryseobacterium group</taxon>
        <taxon>Chryseobacterium</taxon>
    </lineage>
</organism>
<evidence type="ECO:0000256" key="2">
    <source>
        <dbReference type="SAM" id="Phobius"/>
    </source>
</evidence>
<dbReference type="EMBL" id="LT906465">
    <property type="protein sequence ID" value="SNV50574.1"/>
    <property type="molecule type" value="Genomic_DNA"/>
</dbReference>
<name>A0A239XX24_9FLAO</name>
<dbReference type="RefSeq" id="WP_095074499.1">
    <property type="nucleotide sequence ID" value="NZ_LT906465.1"/>
</dbReference>
<dbReference type="KEGG" id="ctak:4412677_02415"/>
<keyword evidence="2" id="KW-0472">Membrane</keyword>
<evidence type="ECO:0000256" key="1">
    <source>
        <dbReference type="SAM" id="MobiDB-lite"/>
    </source>
</evidence>
<feature type="compositionally biased region" description="Basic and acidic residues" evidence="1">
    <location>
        <begin position="9"/>
        <end position="23"/>
    </location>
</feature>
<keyword evidence="2" id="KW-1133">Transmembrane helix</keyword>
<protein>
    <recommendedName>
        <fullName evidence="5">Translocation/assembly module TamB</fullName>
    </recommendedName>
</protein>
<keyword evidence="4" id="KW-1185">Reference proteome</keyword>
<evidence type="ECO:0000313" key="3">
    <source>
        <dbReference type="EMBL" id="SNV50574.1"/>
    </source>
</evidence>
<evidence type="ECO:0000313" key="4">
    <source>
        <dbReference type="Proteomes" id="UP000215196"/>
    </source>
</evidence>